<dbReference type="GO" id="GO:0004674">
    <property type="term" value="F:protein serine/threonine kinase activity"/>
    <property type="evidence" value="ECO:0007669"/>
    <property type="project" value="TreeGrafter"/>
</dbReference>
<dbReference type="Gene3D" id="1.10.1070.20">
    <property type="match status" value="1"/>
</dbReference>
<keyword evidence="2" id="KW-0808">Transferase</keyword>
<organism evidence="5 6">
    <name type="scientific">Halpernia humi</name>
    <dbReference type="NCBI Taxonomy" id="493375"/>
    <lineage>
        <taxon>Bacteria</taxon>
        <taxon>Pseudomonadati</taxon>
        <taxon>Bacteroidota</taxon>
        <taxon>Flavobacteriia</taxon>
        <taxon>Flavobacteriales</taxon>
        <taxon>Weeksellaceae</taxon>
        <taxon>Chryseobacterium group</taxon>
        <taxon>Halpernia</taxon>
    </lineage>
</organism>
<dbReference type="AlphaFoldDB" id="A0A1H5SL76"/>
<dbReference type="EMBL" id="FNUS01000001">
    <property type="protein sequence ID" value="SEF51194.1"/>
    <property type="molecule type" value="Genomic_DNA"/>
</dbReference>
<protein>
    <submittedName>
        <fullName evidence="5">Serine/threonine-protein kinase HipA</fullName>
    </submittedName>
</protein>
<dbReference type="PANTHER" id="PTHR37419">
    <property type="entry name" value="SERINE/THREONINE-PROTEIN KINASE TOXIN HIPA"/>
    <property type="match status" value="1"/>
</dbReference>
<dbReference type="RefSeq" id="WP_103912243.1">
    <property type="nucleotide sequence ID" value="NZ_FNUS01000001.1"/>
</dbReference>
<gene>
    <name evidence="5" type="ORF">SAMN05421847_0184</name>
</gene>
<evidence type="ECO:0000313" key="5">
    <source>
        <dbReference type="EMBL" id="SEF51194.1"/>
    </source>
</evidence>
<dbReference type="InterPro" id="IPR012893">
    <property type="entry name" value="HipA-like_C"/>
</dbReference>
<evidence type="ECO:0000313" key="6">
    <source>
        <dbReference type="Proteomes" id="UP000236738"/>
    </source>
</evidence>
<accession>A0A1H5SL76</accession>
<proteinExistence type="inferred from homology"/>
<evidence type="ECO:0000256" key="3">
    <source>
        <dbReference type="ARBA" id="ARBA00022777"/>
    </source>
</evidence>
<evidence type="ECO:0000256" key="1">
    <source>
        <dbReference type="ARBA" id="ARBA00010164"/>
    </source>
</evidence>
<keyword evidence="6" id="KW-1185">Reference proteome</keyword>
<comment type="similarity">
    <text evidence="1">Belongs to the HipA Ser/Thr kinase family.</text>
</comment>
<dbReference type="Pfam" id="PF07804">
    <property type="entry name" value="HipA_C"/>
    <property type="match status" value="1"/>
</dbReference>
<dbReference type="Proteomes" id="UP000236738">
    <property type="component" value="Unassembled WGS sequence"/>
</dbReference>
<keyword evidence="3 5" id="KW-0418">Kinase</keyword>
<sequence length="415" mass="47287">MKKGKFNIYVFADWKGISVHKHIGIFSAHYGKGKKALSFEYDKNWLKTENQWLIDPDIQFFSGAQFPDNKENFGLFLDSMPDTWGRTLMKRKAAQQAGENNEKPQILYEIDYLLGVFDKTRMGALRFKTSLDGSFLDDDQNNSTPPWSSIRELQAAAKNLEDDENADVKKWLAILLAPGSSLGGARPKANIEDENGDLWIAKFPSKNDTIDKAAWEFLAYQLALDSGIEMSECKIEKIAGKHYTFFTKRFDRESNQRIHFASAMTMTGNNEEALRFSTASYLDIVEFILNFGANINDNLHQLWRRIVFNICISNTDDHLRNHGFILTHKGWILSPAYDLNPSVEKNGLALNIDMDDNSLNIELAKSVGIYFRLNETEMNSIISEVKKAVSNWKNIASEIGISRGEQELMKSAFLY</sequence>
<evidence type="ECO:0000256" key="2">
    <source>
        <dbReference type="ARBA" id="ARBA00022679"/>
    </source>
</evidence>
<dbReference type="InterPro" id="IPR052028">
    <property type="entry name" value="HipA_Ser/Thr_kinase"/>
</dbReference>
<dbReference type="OrthoDB" id="9805913at2"/>
<name>A0A1H5SL76_9FLAO</name>
<evidence type="ECO:0000259" key="4">
    <source>
        <dbReference type="Pfam" id="PF07804"/>
    </source>
</evidence>
<dbReference type="PANTHER" id="PTHR37419:SF8">
    <property type="entry name" value="TOXIN YJJJ"/>
    <property type="match status" value="1"/>
</dbReference>
<dbReference type="GO" id="GO:0005829">
    <property type="term" value="C:cytosol"/>
    <property type="evidence" value="ECO:0007669"/>
    <property type="project" value="TreeGrafter"/>
</dbReference>
<reference evidence="6" key="1">
    <citation type="submission" date="2016-10" db="EMBL/GenBank/DDBJ databases">
        <authorList>
            <person name="Varghese N."/>
            <person name="Submissions S."/>
        </authorList>
    </citation>
    <scope>NUCLEOTIDE SEQUENCE [LARGE SCALE GENOMIC DNA]</scope>
    <source>
        <strain evidence="6">DSM 21580</strain>
    </source>
</reference>
<feature type="domain" description="HipA-like C-terminal" evidence="4">
    <location>
        <begin position="180"/>
        <end position="392"/>
    </location>
</feature>